<evidence type="ECO:0000313" key="1">
    <source>
        <dbReference type="EMBL" id="KAI4333482.1"/>
    </source>
</evidence>
<gene>
    <name evidence="1" type="ORF">L6164_018287</name>
</gene>
<proteinExistence type="predicted"/>
<reference evidence="1 2" key="1">
    <citation type="journal article" date="2022" name="DNA Res.">
        <title>Chromosomal-level genome assembly of the orchid tree Bauhinia variegata (Leguminosae; Cercidoideae) supports the allotetraploid origin hypothesis of Bauhinia.</title>
        <authorList>
            <person name="Zhong Y."/>
            <person name="Chen Y."/>
            <person name="Zheng D."/>
            <person name="Pang J."/>
            <person name="Liu Y."/>
            <person name="Luo S."/>
            <person name="Meng S."/>
            <person name="Qian L."/>
            <person name="Wei D."/>
            <person name="Dai S."/>
            <person name="Zhou R."/>
        </authorList>
    </citation>
    <scope>NUCLEOTIDE SEQUENCE [LARGE SCALE GENOMIC DNA]</scope>
    <source>
        <strain evidence="1">BV-YZ2020</strain>
    </source>
</reference>
<comment type="caution">
    <text evidence="1">The sequence shown here is derived from an EMBL/GenBank/DDBJ whole genome shotgun (WGS) entry which is preliminary data.</text>
</comment>
<evidence type="ECO:0000313" key="2">
    <source>
        <dbReference type="Proteomes" id="UP000828941"/>
    </source>
</evidence>
<keyword evidence="2" id="KW-1185">Reference proteome</keyword>
<sequence length="904" mass="100550">MEMVLSPFFLFWLLTFCSASSVFGSNAILVEDEVLALKHIAKTLGKFDWDFNIDPCSGQNDWITTLVPTSQYANNVICDCSFNDATLCHVVSIILTGQNLNGTLPPELVRLPYLKEINLTRNYLNGTIPREWGTMKLINISLLGNRLTGPIPKELGNITTLWSLDLEDNQFSGNLPPELGNLTQIERLFISANSFTGEIPASFAKLTTLKHVRIGDNQFSGKIPDFIQHWTSLEELLIQGSGLSGPIPSGISFLEDLTKLTITELNGPASTFPQLSTRNLKKWKILILRNCNINGTIPEYLGNMTNLKTLDLSYNKLSGPIPSTFDRLGKVDHMYLTGNFLNGSLPEWMKDADPIDLSYNNFSIKNPAELTCQKENVNLFASSSMDNSSGSVSCVESITCPKTWYSLHINCGGKQTVAGIETYDADLERAEQSLFHQGGDNWAFSNTGHFVDNEHFQKNYIRSTKSMNNSELYMDARVSAISLTYYGFCLGKGNYTIRLHFAEIIFTDDETFSSLGRRIFNVYIQGNQVLKDFDIAKEAGGVRKAVVKEFTAIVTSNNLEIRFYWAGKGTTEIPYKSVYGPLISAISVNPDFTPPSENGSTSTVAVVAIVMAAAIIVVLIFAVLWWRGCLGKKSSLARELKGLDLGTTLFTSRQIKAATNNFGPANKIGEGGFGPVYKGILSDGTRIAVKQLSSGSRQGNREFINEMGMISALQHPCLVRLYGCCVDRDQLLLVYEYMENNSLARALFGPEECQLKLNWQTRYKICLGVAKVVSGKTKANQQPTIECFSLLDWALVLKERGNLMELVDRRLGSHYNAEEVMVVIKVALLCTNVSPTLRPTMSSVVSMLEGRSVVQELVSDSSEVLNEMRLEAMRQHYQQVEENRILETQVHCDFVDGPFTYYVS</sequence>
<dbReference type="Proteomes" id="UP000828941">
    <property type="component" value="Chromosome 7"/>
</dbReference>
<protein>
    <submittedName>
        <fullName evidence="1">Uncharacterized protein</fullName>
    </submittedName>
</protein>
<accession>A0ACB9NC29</accession>
<dbReference type="EMBL" id="CM039432">
    <property type="protein sequence ID" value="KAI4333482.1"/>
    <property type="molecule type" value="Genomic_DNA"/>
</dbReference>
<organism evidence="1 2">
    <name type="scientific">Bauhinia variegata</name>
    <name type="common">Purple orchid tree</name>
    <name type="synonym">Phanera variegata</name>
    <dbReference type="NCBI Taxonomy" id="167791"/>
    <lineage>
        <taxon>Eukaryota</taxon>
        <taxon>Viridiplantae</taxon>
        <taxon>Streptophyta</taxon>
        <taxon>Embryophyta</taxon>
        <taxon>Tracheophyta</taxon>
        <taxon>Spermatophyta</taxon>
        <taxon>Magnoliopsida</taxon>
        <taxon>eudicotyledons</taxon>
        <taxon>Gunneridae</taxon>
        <taxon>Pentapetalae</taxon>
        <taxon>rosids</taxon>
        <taxon>fabids</taxon>
        <taxon>Fabales</taxon>
        <taxon>Fabaceae</taxon>
        <taxon>Cercidoideae</taxon>
        <taxon>Cercideae</taxon>
        <taxon>Bauhiniinae</taxon>
        <taxon>Bauhinia</taxon>
    </lineage>
</organism>
<name>A0ACB9NC29_BAUVA</name>